<dbReference type="PANTHER" id="PTHR35910">
    <property type="entry name" value="2EXR DOMAIN-CONTAINING PROTEIN"/>
    <property type="match status" value="1"/>
</dbReference>
<dbReference type="RefSeq" id="XP_018067182.1">
    <property type="nucleotide sequence ID" value="XM_018213318.1"/>
</dbReference>
<dbReference type="EMBL" id="KQ947423">
    <property type="protein sequence ID" value="KUJ12827.1"/>
    <property type="molecule type" value="Genomic_DNA"/>
</dbReference>
<keyword evidence="4" id="KW-1185">Reference proteome</keyword>
<feature type="coiled-coil region" evidence="1">
    <location>
        <begin position="356"/>
        <end position="392"/>
    </location>
</feature>
<name>A0A194WZ06_MOLSC</name>
<dbReference type="InParanoid" id="A0A194WZ06"/>
<feature type="domain" description="2EXR" evidence="2">
    <location>
        <begin position="55"/>
        <end position="157"/>
    </location>
</feature>
<dbReference type="Pfam" id="PF20150">
    <property type="entry name" value="2EXR"/>
    <property type="match status" value="1"/>
</dbReference>
<dbReference type="OrthoDB" id="3565000at2759"/>
<accession>A0A194WZ06</accession>
<reference evidence="3 4" key="1">
    <citation type="submission" date="2015-10" db="EMBL/GenBank/DDBJ databases">
        <title>Full genome of DAOMC 229536 Phialocephala scopiformis, a fungal endophyte of spruce producing the potent anti-insectan compound rugulosin.</title>
        <authorList>
            <consortium name="DOE Joint Genome Institute"/>
            <person name="Walker A.K."/>
            <person name="Frasz S.L."/>
            <person name="Seifert K.A."/>
            <person name="Miller J.D."/>
            <person name="Mondo S.J."/>
            <person name="Labutti K."/>
            <person name="Lipzen A."/>
            <person name="Dockter R."/>
            <person name="Kennedy M."/>
            <person name="Grigoriev I.V."/>
            <person name="Spatafora J.W."/>
        </authorList>
    </citation>
    <scope>NUCLEOTIDE SEQUENCE [LARGE SCALE GENOMIC DNA]</scope>
    <source>
        <strain evidence="3 4">CBS 120377</strain>
    </source>
</reference>
<evidence type="ECO:0000256" key="1">
    <source>
        <dbReference type="SAM" id="Coils"/>
    </source>
</evidence>
<sequence length="398" mass="46127">MEGNPTIADELGQAVSELTFNSESDLKKNVEYPDESQVKSVDHEAVNSQEPLTEFQKFPDLPIELRLRIWDYASEQPRIIELQSGTRTLNHADEINRLPPQSWVKVSVHGRQTPAILHVSREAREEGLKHYTLTNLESRDYPAVERPCYYNSRLDTIYFGPLCNAASIQQTLNKKIAMPRIAVDVRVGTSYRVMAALQLMHSHVRGSLEEIVFVVPSFIWLKECNFPPNVCFASTKSTGFDPRHRRVCRYLRKRVQQVVARESEPFYLAKNNWSEELMPAFEFKCLTPIPDPGKVYNNLIIHEEELLNQDDWCVVREIEWKTGCMIKRAPHDVNAYEESWGDAGYELGFYGTFAAVEEAMRLVKEIADERERLEAIERKEREEREREALRGASGTYWW</sequence>
<evidence type="ECO:0000313" key="3">
    <source>
        <dbReference type="EMBL" id="KUJ12827.1"/>
    </source>
</evidence>
<dbReference type="AlphaFoldDB" id="A0A194WZ06"/>
<proteinExistence type="predicted"/>
<keyword evidence="1" id="KW-0175">Coiled coil</keyword>
<dbReference type="Proteomes" id="UP000070700">
    <property type="component" value="Unassembled WGS sequence"/>
</dbReference>
<dbReference type="GeneID" id="28823044"/>
<protein>
    <recommendedName>
        <fullName evidence="2">2EXR domain-containing protein</fullName>
    </recommendedName>
</protein>
<dbReference type="InterPro" id="IPR045518">
    <property type="entry name" value="2EXR"/>
</dbReference>
<dbReference type="PANTHER" id="PTHR35910:SF6">
    <property type="entry name" value="2EXR DOMAIN-CONTAINING PROTEIN"/>
    <property type="match status" value="1"/>
</dbReference>
<organism evidence="3 4">
    <name type="scientific">Mollisia scopiformis</name>
    <name type="common">Conifer needle endophyte fungus</name>
    <name type="synonym">Phialocephala scopiformis</name>
    <dbReference type="NCBI Taxonomy" id="149040"/>
    <lineage>
        <taxon>Eukaryota</taxon>
        <taxon>Fungi</taxon>
        <taxon>Dikarya</taxon>
        <taxon>Ascomycota</taxon>
        <taxon>Pezizomycotina</taxon>
        <taxon>Leotiomycetes</taxon>
        <taxon>Helotiales</taxon>
        <taxon>Mollisiaceae</taxon>
        <taxon>Mollisia</taxon>
    </lineage>
</organism>
<dbReference type="KEGG" id="psco:LY89DRAFT_672948"/>
<gene>
    <name evidence="3" type="ORF">LY89DRAFT_672948</name>
</gene>
<evidence type="ECO:0000259" key="2">
    <source>
        <dbReference type="Pfam" id="PF20150"/>
    </source>
</evidence>
<evidence type="ECO:0000313" key="4">
    <source>
        <dbReference type="Proteomes" id="UP000070700"/>
    </source>
</evidence>